<dbReference type="GO" id="GO:0032259">
    <property type="term" value="P:methylation"/>
    <property type="evidence" value="ECO:0007669"/>
    <property type="project" value="UniProtKB-KW"/>
</dbReference>
<organism evidence="7 8">
    <name type="scientific">Gracilariopsis chorda</name>
    <dbReference type="NCBI Taxonomy" id="448386"/>
    <lineage>
        <taxon>Eukaryota</taxon>
        <taxon>Rhodophyta</taxon>
        <taxon>Florideophyceae</taxon>
        <taxon>Rhodymeniophycidae</taxon>
        <taxon>Gracilariales</taxon>
        <taxon>Gracilariaceae</taxon>
        <taxon>Gracilariopsis</taxon>
    </lineage>
</organism>
<dbReference type="GO" id="GO:0008168">
    <property type="term" value="F:methyltransferase activity"/>
    <property type="evidence" value="ECO:0007669"/>
    <property type="project" value="UniProtKB-KW"/>
</dbReference>
<dbReference type="SUPFAM" id="SSF53790">
    <property type="entry name" value="Tetrapyrrole methylase"/>
    <property type="match status" value="1"/>
</dbReference>
<dbReference type="AlphaFoldDB" id="A0A2V3IG75"/>
<dbReference type="GO" id="GO:0006364">
    <property type="term" value="P:rRNA processing"/>
    <property type="evidence" value="ECO:0007669"/>
    <property type="project" value="UniProtKB-KW"/>
</dbReference>
<dbReference type="InterPro" id="IPR018063">
    <property type="entry name" value="SAM_MeTrfase_RsmI_CS"/>
</dbReference>
<dbReference type="InterPro" id="IPR035996">
    <property type="entry name" value="4pyrrol_Methylase_sf"/>
</dbReference>
<evidence type="ECO:0000313" key="8">
    <source>
        <dbReference type="Proteomes" id="UP000247409"/>
    </source>
</evidence>
<feature type="domain" description="Tetrapyrrole methylase" evidence="6">
    <location>
        <begin position="44"/>
        <end position="239"/>
    </location>
</feature>
<evidence type="ECO:0000256" key="5">
    <source>
        <dbReference type="ARBA" id="ARBA00022691"/>
    </source>
</evidence>
<dbReference type="InterPro" id="IPR014777">
    <property type="entry name" value="4pyrrole_Mease_sub1"/>
</dbReference>
<sequence length="340" mass="36857">MRPLGFAPRILLRLPPCRSSSHRLVCSTADKAPPAVDPSKPGSLYLVPTPIGNSRDITLRAVDVLSAVDVIAAEDTRNARALLRPLKRPSHQLVLSCHEHNWRSRIPTLLSHLERGRNVALVSDAGTPCVSDPGAQVVEAVVAAGLKVVPLPGPCAAVSALIASAMPTPSFTFVGFLPRVGESRRKAIEHVAAIKSTVVLYEAPHRLLSTLKALQQAEGNGRSCCLAREMTKKYEEFLRFDTISDAYEFYRTQTAKPRGEFTIVLAPIPVQPLVDHDLITYPTAPVEIPSLVESLIKDGIPVSTVARAVSAACDVPKKLVYAYATKVKEKMLWADDPDLT</sequence>
<accession>A0A2V3IG75</accession>
<gene>
    <name evidence="7" type="ORF">BWQ96_09200</name>
</gene>
<comment type="caution">
    <text evidence="7">The sequence shown here is derived from an EMBL/GenBank/DDBJ whole genome shotgun (WGS) entry which is preliminary data.</text>
</comment>
<dbReference type="PROSITE" id="PS01296">
    <property type="entry name" value="RSMI"/>
    <property type="match status" value="1"/>
</dbReference>
<dbReference type="PANTHER" id="PTHR46111">
    <property type="entry name" value="RIBOSOMAL RNA SMALL SUBUNIT METHYLTRANSFERASE I"/>
    <property type="match status" value="1"/>
</dbReference>
<dbReference type="PANTHER" id="PTHR46111:SF1">
    <property type="entry name" value="RIBOSOMAL RNA SMALL SUBUNIT METHYLTRANSFERASE I"/>
    <property type="match status" value="1"/>
</dbReference>
<evidence type="ECO:0000313" key="7">
    <source>
        <dbReference type="EMBL" id="PXF41096.1"/>
    </source>
</evidence>
<evidence type="ECO:0000259" key="6">
    <source>
        <dbReference type="Pfam" id="PF00590"/>
    </source>
</evidence>
<reference evidence="7 8" key="1">
    <citation type="journal article" date="2018" name="Mol. Biol. Evol.">
        <title>Analysis of the draft genome of the red seaweed Gracilariopsis chorda provides insights into genome size evolution in Rhodophyta.</title>
        <authorList>
            <person name="Lee J."/>
            <person name="Yang E.C."/>
            <person name="Graf L."/>
            <person name="Yang J.H."/>
            <person name="Qiu H."/>
            <person name="Zel Zion U."/>
            <person name="Chan C.X."/>
            <person name="Stephens T.G."/>
            <person name="Weber A.P.M."/>
            <person name="Boo G.H."/>
            <person name="Boo S.M."/>
            <person name="Kim K.M."/>
            <person name="Shin Y."/>
            <person name="Jung M."/>
            <person name="Lee S.J."/>
            <person name="Yim H.S."/>
            <person name="Lee J.H."/>
            <person name="Bhattacharya D."/>
            <person name="Yoon H.S."/>
        </authorList>
    </citation>
    <scope>NUCLEOTIDE SEQUENCE [LARGE SCALE GENOMIC DNA]</scope>
    <source>
        <strain evidence="7 8">SKKU-2015</strain>
        <tissue evidence="7">Whole body</tissue>
    </source>
</reference>
<dbReference type="EMBL" id="NBIV01000236">
    <property type="protein sequence ID" value="PXF41096.1"/>
    <property type="molecule type" value="Genomic_DNA"/>
</dbReference>
<keyword evidence="4 7" id="KW-0808">Transferase</keyword>
<evidence type="ECO:0000256" key="3">
    <source>
        <dbReference type="ARBA" id="ARBA00022603"/>
    </source>
</evidence>
<dbReference type="HAMAP" id="MF_01877">
    <property type="entry name" value="16SrRNA_methyltr_I"/>
    <property type="match status" value="1"/>
</dbReference>
<dbReference type="Pfam" id="PF00590">
    <property type="entry name" value="TP_methylase"/>
    <property type="match status" value="1"/>
</dbReference>
<dbReference type="STRING" id="448386.A0A2V3IG75"/>
<dbReference type="Gene3D" id="3.30.950.10">
    <property type="entry name" value="Methyltransferase, Cobalt-precorrin-4 Transmethylase, Domain 2"/>
    <property type="match status" value="1"/>
</dbReference>
<evidence type="ECO:0000256" key="4">
    <source>
        <dbReference type="ARBA" id="ARBA00022679"/>
    </source>
</evidence>
<dbReference type="Gene3D" id="3.40.1010.10">
    <property type="entry name" value="Cobalt-precorrin-4 Transmethylase, Domain 1"/>
    <property type="match status" value="1"/>
</dbReference>
<dbReference type="CDD" id="cd11648">
    <property type="entry name" value="RsmI"/>
    <property type="match status" value="1"/>
</dbReference>
<dbReference type="OrthoDB" id="289942at2759"/>
<dbReference type="PIRSF" id="PIRSF005917">
    <property type="entry name" value="MTase_YraL"/>
    <property type="match status" value="1"/>
</dbReference>
<dbReference type="FunFam" id="3.40.1010.10:FF:000007">
    <property type="entry name" value="Ribosomal RNA small subunit methyltransferase I"/>
    <property type="match status" value="1"/>
</dbReference>
<dbReference type="InterPro" id="IPR000878">
    <property type="entry name" value="4pyrrol_Mease"/>
</dbReference>
<protein>
    <submittedName>
        <fullName evidence="7">Ribosomal RNA small subunit methyltransferase I</fullName>
    </submittedName>
</protein>
<evidence type="ECO:0000256" key="2">
    <source>
        <dbReference type="ARBA" id="ARBA00022552"/>
    </source>
</evidence>
<proteinExistence type="inferred from homology"/>
<dbReference type="InterPro" id="IPR014776">
    <property type="entry name" value="4pyrrole_Mease_sub2"/>
</dbReference>
<keyword evidence="5" id="KW-0949">S-adenosyl-L-methionine</keyword>
<dbReference type="FunFam" id="3.30.950.10:FF:000002">
    <property type="entry name" value="Ribosomal RNA small subunit methyltransferase I"/>
    <property type="match status" value="1"/>
</dbReference>
<keyword evidence="2" id="KW-0698">rRNA processing</keyword>
<keyword evidence="3 7" id="KW-0489">Methyltransferase</keyword>
<dbReference type="InterPro" id="IPR008189">
    <property type="entry name" value="rRNA_ssu_MeTfrase_I"/>
</dbReference>
<dbReference type="NCBIfam" id="TIGR00096">
    <property type="entry name" value="16S rRNA (cytidine(1402)-2'-O)-methyltransferase"/>
    <property type="match status" value="1"/>
</dbReference>
<evidence type="ECO:0000256" key="1">
    <source>
        <dbReference type="ARBA" id="ARBA00022490"/>
    </source>
</evidence>
<keyword evidence="1" id="KW-0963">Cytoplasm</keyword>
<dbReference type="Proteomes" id="UP000247409">
    <property type="component" value="Unassembled WGS sequence"/>
</dbReference>
<keyword evidence="8" id="KW-1185">Reference proteome</keyword>
<name>A0A2V3IG75_9FLOR</name>